<name>A0A3L6P9Q2_PANMI</name>
<dbReference type="Proteomes" id="UP000275267">
    <property type="component" value="Unassembled WGS sequence"/>
</dbReference>
<evidence type="ECO:0000313" key="2">
    <source>
        <dbReference type="Proteomes" id="UP000275267"/>
    </source>
</evidence>
<dbReference type="AlphaFoldDB" id="A0A3L6P9Q2"/>
<dbReference type="OrthoDB" id="718801at2759"/>
<sequence length="131" mass="14452">MQVNELLDLIRAQKETGVTGASVLASMYKRCIMPLQKRCRFGFEYLGSSDPSRLSSEILPPETAIDCVRRVLLDVNTVPYVPKLFSAGNPPNPGHTDLYQCPGQILTCLSRNISSQVRSRGPRSVALIMTV</sequence>
<evidence type="ECO:0000313" key="1">
    <source>
        <dbReference type="EMBL" id="RLM52822.1"/>
    </source>
</evidence>
<proteinExistence type="predicted"/>
<dbReference type="EMBL" id="PQIB02000124">
    <property type="protein sequence ID" value="RLM52822.1"/>
    <property type="molecule type" value="Genomic_DNA"/>
</dbReference>
<gene>
    <name evidence="1" type="ORF">C2845_PMPSC055421</name>
</gene>
<keyword evidence="2" id="KW-1185">Reference proteome</keyword>
<reference evidence="2" key="1">
    <citation type="journal article" date="2019" name="Nat. Commun.">
        <title>The genome of broomcorn millet.</title>
        <authorList>
            <person name="Zou C."/>
            <person name="Miki D."/>
            <person name="Li D."/>
            <person name="Tang Q."/>
            <person name="Xiao L."/>
            <person name="Rajput S."/>
            <person name="Deng P."/>
            <person name="Jia W."/>
            <person name="Huang R."/>
            <person name="Zhang M."/>
            <person name="Sun Y."/>
            <person name="Hu J."/>
            <person name="Fu X."/>
            <person name="Schnable P.S."/>
            <person name="Li F."/>
            <person name="Zhang H."/>
            <person name="Feng B."/>
            <person name="Zhu X."/>
            <person name="Liu R."/>
            <person name="Schnable J.C."/>
            <person name="Zhu J.-K."/>
            <person name="Zhang H."/>
        </authorList>
    </citation>
    <scope>NUCLEOTIDE SEQUENCE [LARGE SCALE GENOMIC DNA]</scope>
</reference>
<comment type="caution">
    <text evidence="1">The sequence shown here is derived from an EMBL/GenBank/DDBJ whole genome shotgun (WGS) entry which is preliminary data.</text>
</comment>
<protein>
    <submittedName>
        <fullName evidence="1">Uncharacterized protein</fullName>
    </submittedName>
</protein>
<accession>A0A3L6P9Q2</accession>
<organism evidence="1 2">
    <name type="scientific">Panicum miliaceum</name>
    <name type="common">Proso millet</name>
    <name type="synonym">Broomcorn millet</name>
    <dbReference type="NCBI Taxonomy" id="4540"/>
    <lineage>
        <taxon>Eukaryota</taxon>
        <taxon>Viridiplantae</taxon>
        <taxon>Streptophyta</taxon>
        <taxon>Embryophyta</taxon>
        <taxon>Tracheophyta</taxon>
        <taxon>Spermatophyta</taxon>
        <taxon>Magnoliopsida</taxon>
        <taxon>Liliopsida</taxon>
        <taxon>Poales</taxon>
        <taxon>Poaceae</taxon>
        <taxon>PACMAD clade</taxon>
        <taxon>Panicoideae</taxon>
        <taxon>Panicodae</taxon>
        <taxon>Paniceae</taxon>
        <taxon>Panicinae</taxon>
        <taxon>Panicum</taxon>
        <taxon>Panicum sect. Panicum</taxon>
    </lineage>
</organism>